<feature type="compositionally biased region" description="Basic and acidic residues" evidence="1">
    <location>
        <begin position="207"/>
        <end position="216"/>
    </location>
</feature>
<sequence>MLPSPSSTHSRDNTSPTTKTTKSRWHDPNILKKMRGGKERYASTSQSPSVTRDTTITISRTISQDRDRQDHLNGMTSNRPSISRRVSSTDYGGQPMSRQVSNPGSSSPPGQGHGLHPYYSGVPRSRQASISNQRPSANGHGNGEIRPSISRQNSCSKHPNCKIDNSSGKYTLHVFSAPRPRESSIDRHSRTRSRARDYEDNSPPSRRSLDHRDRSSSRVSARYSPPDRESEYGRGREDRTSRRRGDSRAPDYRLPNGSYDSPPSHTPPSRPSFDHRRSSSQAPSNNANGYDRGYTQRFSIENFNPHTMDLIRFRRDGGGIETNTRERFDVRPKWVYGSTTDILRTSPNHYPIRTPDDNLVWRSKCPHTDGSNRPEECKILHTNLDPSSISIAPVSDTDHTNYSICLMSPHHPSIRGAELNYDTSSNTLEAKVRSVENIQQDMANRFIEWSNTPGGRQRLDLENVFMAGCDSWMKRRDRLDRYKMELSGNNTTHHVSSGNRTTTTNTVNPIVKGFKGLSTGLEKVSKGLEQITNDITTRLTTANAGANPGATILERLDRVTAGFEKEVDKNFGDIKSLAIENMTGSLREKNCNSIQPTNPQNTVRGNSSKVRFSLTDEKHLKDTLGNSLPSTASVTTTTAPSPGAGSAVGRAAALATRTEESSKFFKDHFKTIRQSITELIKWNNAERDKENVLGILGKDLNQIHDQMVDNQIAVDSLKEYVQKSQNGWIDKMDRELEDVQREEERLKVFRNILLS</sequence>
<feature type="compositionally biased region" description="Low complexity" evidence="1">
    <location>
        <begin position="629"/>
        <end position="647"/>
    </location>
</feature>
<feature type="region of interest" description="Disordered" evidence="1">
    <location>
        <begin position="623"/>
        <end position="647"/>
    </location>
</feature>
<feature type="compositionally biased region" description="Polar residues" evidence="1">
    <location>
        <begin position="1"/>
        <end position="20"/>
    </location>
</feature>
<feature type="region of interest" description="Disordered" evidence="1">
    <location>
        <begin position="1"/>
        <end position="292"/>
    </location>
</feature>
<dbReference type="AlphaFoldDB" id="A0AAX4KSP8"/>
<reference evidence="2 3" key="1">
    <citation type="submission" date="2024-01" db="EMBL/GenBank/DDBJ databases">
        <title>Comparative genomics of Cryptococcus and Kwoniella reveals pathogenesis evolution and contrasting modes of karyotype evolution via chromosome fusion or intercentromeric recombination.</title>
        <authorList>
            <person name="Coelho M.A."/>
            <person name="David-Palma M."/>
            <person name="Shea T."/>
            <person name="Bowers K."/>
            <person name="McGinley-Smith S."/>
            <person name="Mohammad A.W."/>
            <person name="Gnirke A."/>
            <person name="Yurkov A.M."/>
            <person name="Nowrousian M."/>
            <person name="Sun S."/>
            <person name="Cuomo C.A."/>
            <person name="Heitman J."/>
        </authorList>
    </citation>
    <scope>NUCLEOTIDE SEQUENCE [LARGE SCALE GENOMIC DNA]</scope>
    <source>
        <strain evidence="2 3">PYCC6329</strain>
    </source>
</reference>
<dbReference type="EMBL" id="CP144090">
    <property type="protein sequence ID" value="WWD08919.1"/>
    <property type="molecule type" value="Genomic_DNA"/>
</dbReference>
<evidence type="ECO:0000313" key="3">
    <source>
        <dbReference type="Proteomes" id="UP001358614"/>
    </source>
</evidence>
<evidence type="ECO:0000256" key="1">
    <source>
        <dbReference type="SAM" id="MobiDB-lite"/>
    </source>
</evidence>
<feature type="compositionally biased region" description="Basic and acidic residues" evidence="1">
    <location>
        <begin position="225"/>
        <end position="251"/>
    </location>
</feature>
<organism evidence="2 3">
    <name type="scientific">Kwoniella europaea PYCC6329</name>
    <dbReference type="NCBI Taxonomy" id="1423913"/>
    <lineage>
        <taxon>Eukaryota</taxon>
        <taxon>Fungi</taxon>
        <taxon>Dikarya</taxon>
        <taxon>Basidiomycota</taxon>
        <taxon>Agaricomycotina</taxon>
        <taxon>Tremellomycetes</taxon>
        <taxon>Tremellales</taxon>
        <taxon>Cryptococcaceae</taxon>
        <taxon>Kwoniella</taxon>
    </lineage>
</organism>
<feature type="compositionally biased region" description="Polar residues" evidence="1">
    <location>
        <begin position="126"/>
        <end position="136"/>
    </location>
</feature>
<keyword evidence="3" id="KW-1185">Reference proteome</keyword>
<feature type="compositionally biased region" description="Low complexity" evidence="1">
    <location>
        <begin position="101"/>
        <end position="117"/>
    </location>
</feature>
<dbReference type="Proteomes" id="UP001358614">
    <property type="component" value="Chromosome 2"/>
</dbReference>
<dbReference type="GeneID" id="91105834"/>
<feature type="compositionally biased region" description="Basic and acidic residues" evidence="1">
    <location>
        <begin position="179"/>
        <end position="199"/>
    </location>
</feature>
<feature type="compositionally biased region" description="Low complexity" evidence="1">
    <location>
        <begin position="51"/>
        <end position="62"/>
    </location>
</feature>
<feature type="compositionally biased region" description="Polar residues" evidence="1">
    <location>
        <begin position="149"/>
        <end position="169"/>
    </location>
</feature>
<accession>A0AAX4KSP8</accession>
<evidence type="ECO:0000313" key="2">
    <source>
        <dbReference type="EMBL" id="WWD08919.1"/>
    </source>
</evidence>
<feature type="compositionally biased region" description="Polar residues" evidence="1">
    <location>
        <begin position="279"/>
        <end position="288"/>
    </location>
</feature>
<dbReference type="KEGG" id="ker:91105834"/>
<feature type="compositionally biased region" description="Polar residues" evidence="1">
    <location>
        <begin position="74"/>
        <end position="100"/>
    </location>
</feature>
<proteinExistence type="predicted"/>
<protein>
    <submittedName>
        <fullName evidence="2">Uncharacterized protein</fullName>
    </submittedName>
</protein>
<gene>
    <name evidence="2" type="ORF">V865_007033</name>
</gene>
<name>A0AAX4KSP8_9TREE</name>
<dbReference type="RefSeq" id="XP_066086886.1">
    <property type="nucleotide sequence ID" value="XM_066230789.1"/>
</dbReference>
<feature type="compositionally biased region" description="Basic and acidic residues" evidence="1">
    <location>
        <begin position="24"/>
        <end position="41"/>
    </location>
</feature>